<dbReference type="EMBL" id="CP000742">
    <property type="protein sequence ID" value="ABR54893.1"/>
    <property type="molecule type" value="Genomic_DNA"/>
</dbReference>
<dbReference type="Proteomes" id="UP000001107">
    <property type="component" value="Chromosome"/>
</dbReference>
<organism evidence="1 2">
    <name type="scientific">Methanococcus vannielii (strain ATCC 35089 / DSM 1224 / JCM 13029 / OCM 148 / SB)</name>
    <dbReference type="NCBI Taxonomy" id="406327"/>
    <lineage>
        <taxon>Archaea</taxon>
        <taxon>Methanobacteriati</taxon>
        <taxon>Methanobacteriota</taxon>
        <taxon>Methanomada group</taxon>
        <taxon>Methanococci</taxon>
        <taxon>Methanococcales</taxon>
        <taxon>Methanococcaceae</taxon>
        <taxon>Methanococcus</taxon>
    </lineage>
</organism>
<proteinExistence type="predicted"/>
<dbReference type="RefSeq" id="WP_012065822.1">
    <property type="nucleotide sequence ID" value="NC_009634.1"/>
</dbReference>
<sequence>MHGIATKLSKINYDYEKLLEINNSVSKSFEYHVIDAETSLIDEENLESLKKAVLTIQSKRKDAFEILEKYSSYNFDLCIVLGNNAYLSKKEALFKKERILEVIDKALNYKNNIWVGTEGVEKIVKDTVEENNLISYYVNGCENPDILSKKAVYLPYSIKITENILFSMEDYLKRRKNYIGNWKDFLISLKDVNVNLKELYRFKDHILIGYPIIQDFENILSFKNKI</sequence>
<evidence type="ECO:0000313" key="1">
    <source>
        <dbReference type="EMBL" id="ABR54893.1"/>
    </source>
</evidence>
<dbReference type="GeneID" id="5325768"/>
<keyword evidence="2" id="KW-1185">Reference proteome</keyword>
<accession>A6UQX1</accession>
<dbReference type="AlphaFoldDB" id="A6UQX1"/>
<dbReference type="STRING" id="406327.Mevan_0990"/>
<dbReference type="KEGG" id="mvn:Mevan_0990"/>
<name>A6UQX1_METVS</name>
<gene>
    <name evidence="1" type="ordered locus">Mevan_0990</name>
</gene>
<dbReference type="OrthoDB" id="59590at2157"/>
<reference evidence="1" key="1">
    <citation type="submission" date="2007-06" db="EMBL/GenBank/DDBJ databases">
        <title>Complete sequence of Methanococcus vannielii SB.</title>
        <authorList>
            <consortium name="US DOE Joint Genome Institute"/>
            <person name="Copeland A."/>
            <person name="Lucas S."/>
            <person name="Lapidus A."/>
            <person name="Barry K."/>
            <person name="Glavina del Rio T."/>
            <person name="Dalin E."/>
            <person name="Tice H."/>
            <person name="Pitluck S."/>
            <person name="Chain P."/>
            <person name="Malfatti S."/>
            <person name="Shin M."/>
            <person name="Vergez L."/>
            <person name="Schmutz J."/>
            <person name="Larimer F."/>
            <person name="Land M."/>
            <person name="Hauser L."/>
            <person name="Kyrpides N."/>
            <person name="Anderson I."/>
            <person name="Sieprawska-Lupa M."/>
            <person name="Whitman W.B."/>
            <person name="Richardson P."/>
        </authorList>
    </citation>
    <scope>NUCLEOTIDE SEQUENCE [LARGE SCALE GENOMIC DNA]</scope>
    <source>
        <strain evidence="1">SB</strain>
    </source>
</reference>
<dbReference type="HOGENOM" id="CLU_1100981_0_0_2"/>
<protein>
    <submittedName>
        <fullName evidence="1">Uncharacterized protein</fullName>
    </submittedName>
</protein>
<evidence type="ECO:0000313" key="2">
    <source>
        <dbReference type="Proteomes" id="UP000001107"/>
    </source>
</evidence>
<dbReference type="eggNOG" id="arCOG05074">
    <property type="taxonomic scope" value="Archaea"/>
</dbReference>